<dbReference type="EMBL" id="MSZS01000009">
    <property type="protein sequence ID" value="PKX89674.1"/>
    <property type="molecule type" value="Genomic_DNA"/>
</dbReference>
<dbReference type="EMBL" id="MSZS01000047">
    <property type="protein sequence ID" value="PKX88188.1"/>
    <property type="molecule type" value="Genomic_DNA"/>
</dbReference>
<proteinExistence type="predicted"/>
<dbReference type="VEuPathDB" id="FungiDB:P174DRAFT_196533"/>
<comment type="caution">
    <text evidence="1">The sequence shown here is derived from an EMBL/GenBank/DDBJ whole genome shotgun (WGS) entry which is preliminary data.</text>
</comment>
<organism evidence="1 3">
    <name type="scientific">Aspergillus novofumigatus (strain IBT 16806)</name>
    <dbReference type="NCBI Taxonomy" id="1392255"/>
    <lineage>
        <taxon>Eukaryota</taxon>
        <taxon>Fungi</taxon>
        <taxon>Dikarya</taxon>
        <taxon>Ascomycota</taxon>
        <taxon>Pezizomycotina</taxon>
        <taxon>Eurotiomycetes</taxon>
        <taxon>Eurotiomycetidae</taxon>
        <taxon>Eurotiales</taxon>
        <taxon>Aspergillaceae</taxon>
        <taxon>Aspergillus</taxon>
        <taxon>Aspergillus subgen. Fumigati</taxon>
    </lineage>
</organism>
<dbReference type="VEuPathDB" id="FungiDB:P174DRAFT_303757"/>
<gene>
    <name evidence="1" type="ORF">P174DRAFT_196533</name>
    <name evidence="2" type="ORF">P174DRAFT_303757</name>
</gene>
<name>A0A2I1BS29_ASPN1</name>
<accession>A0A2I1BS29</accession>
<dbReference type="AlphaFoldDB" id="A0A2I1BS29"/>
<reference evidence="1" key="1">
    <citation type="submission" date="2016-12" db="EMBL/GenBank/DDBJ databases">
        <title>The genomes of Aspergillus section Nigri reveals drivers in fungal speciation.</title>
        <authorList>
            <consortium name="DOE Joint Genome Institute"/>
            <person name="Vesth T.C."/>
            <person name="Nybo J."/>
            <person name="Theobald S."/>
            <person name="Brandl J."/>
            <person name="Frisvad J.C."/>
            <person name="Nielsen K.F."/>
            <person name="Lyhne E.K."/>
            <person name="Kogle M.E."/>
            <person name="Kuo A."/>
            <person name="Riley R."/>
            <person name="Clum A."/>
            <person name="Nolan M."/>
            <person name="Lipzen A."/>
            <person name="Salamov A."/>
            <person name="Henrissat B."/>
            <person name="Wiebenga A."/>
            <person name="De Vries R.P."/>
            <person name="Grigoriev I.V."/>
            <person name="Mortensen U.H."/>
            <person name="Andersen M.R."/>
            <person name="Baker S.E."/>
        </authorList>
    </citation>
    <scope>NUCLEOTIDE SEQUENCE [LARGE SCALE GENOMIC DNA]</scope>
    <source>
        <strain evidence="1">IBT 16806</strain>
    </source>
</reference>
<evidence type="ECO:0000313" key="1">
    <source>
        <dbReference type="EMBL" id="PKX88188.1"/>
    </source>
</evidence>
<evidence type="ECO:0000313" key="2">
    <source>
        <dbReference type="EMBL" id="PKX89674.1"/>
    </source>
</evidence>
<dbReference type="RefSeq" id="XP_024676783.1">
    <property type="nucleotide sequence ID" value="XM_024821302.1"/>
</dbReference>
<evidence type="ECO:0000313" key="3">
    <source>
        <dbReference type="Proteomes" id="UP000234474"/>
    </source>
</evidence>
<dbReference type="GeneID" id="36528628"/>
<sequence length="73" mass="8011">MLDYGVYCILDRGICRTTLLLLIPMVTDANVAALLAQKNNEQSVVHTLSLGRLHPMATYERSCAFFKVVLAAG</sequence>
<protein>
    <submittedName>
        <fullName evidence="1">Uncharacterized protein</fullName>
    </submittedName>
</protein>
<keyword evidence="3" id="KW-1185">Reference proteome</keyword>
<dbReference type="Proteomes" id="UP000234474">
    <property type="component" value="Unassembled WGS sequence"/>
</dbReference>
<reference evidence="3" key="2">
    <citation type="journal article" date="2018" name="Proc. Natl. Acad. Sci. U.S.A.">
        <title>Linking secondary metabolites to gene clusters through genome sequencing of six diverse Aspergillus species.</title>
        <authorList>
            <person name="Kaerboelling I."/>
            <person name="Vesth T.C."/>
            <person name="Frisvad J.C."/>
            <person name="Nybo J.L."/>
            <person name="Theobald S."/>
            <person name="Kuo A."/>
            <person name="Bowyer P."/>
            <person name="Matsuda Y."/>
            <person name="Mondo S."/>
            <person name="Lyhne E.K."/>
            <person name="Kogle M.E."/>
            <person name="Clum A."/>
            <person name="Lipzen A."/>
            <person name="Salamov A."/>
            <person name="Ngan C.Y."/>
            <person name="Daum C."/>
            <person name="Chiniquy J."/>
            <person name="Barry K."/>
            <person name="LaButti K."/>
            <person name="Haridas S."/>
            <person name="Simmons B.A."/>
            <person name="Magnuson J.K."/>
            <person name="Mortensen U.H."/>
            <person name="Larsen T.O."/>
            <person name="Grigoriev I.V."/>
            <person name="Baker S.E."/>
            <person name="Andersen M.R."/>
        </authorList>
    </citation>
    <scope>NUCLEOTIDE SEQUENCE [LARGE SCALE GENOMIC DNA]</scope>
    <source>
        <strain evidence="3">IBT 16806</strain>
    </source>
</reference>